<dbReference type="SUPFAM" id="SSF57716">
    <property type="entry name" value="Glucocorticoid receptor-like (DNA-binding domain)"/>
    <property type="match status" value="1"/>
</dbReference>
<dbReference type="Gene3D" id="3.30.160.60">
    <property type="entry name" value="Classic Zinc Finger"/>
    <property type="match status" value="6"/>
</dbReference>
<dbReference type="PANTHER" id="PTHR24376">
    <property type="entry name" value="ZINC FINGER PROTEIN"/>
    <property type="match status" value="1"/>
</dbReference>
<keyword evidence="3" id="KW-0677">Repeat</keyword>
<reference evidence="12" key="1">
    <citation type="submission" date="2025-08" db="UniProtKB">
        <authorList>
            <consortium name="RefSeq"/>
        </authorList>
    </citation>
    <scope>IDENTIFICATION</scope>
    <source>
        <tissue evidence="12">Whole larvae</tissue>
    </source>
</reference>
<dbReference type="PANTHER" id="PTHR24376:SF216">
    <property type="entry name" value="ZINC FINGER PROTEIN 420-LIKE"/>
    <property type="match status" value="1"/>
</dbReference>
<accession>A0ABM3MW02</accession>
<dbReference type="GeneID" id="116413154"/>
<feature type="binding site" evidence="8">
    <location>
        <position position="74"/>
    </location>
    <ligand>
        <name>Zn(2+)</name>
        <dbReference type="ChEBI" id="CHEBI:29105"/>
    </ligand>
</feature>
<evidence type="ECO:0000256" key="5">
    <source>
        <dbReference type="ARBA" id="ARBA00022833"/>
    </source>
</evidence>
<proteinExistence type="predicted"/>
<evidence type="ECO:0000313" key="11">
    <source>
        <dbReference type="Proteomes" id="UP001652740"/>
    </source>
</evidence>
<keyword evidence="4 7" id="KW-0863">Zinc-finger</keyword>
<organism evidence="11 12">
    <name type="scientific">Galleria mellonella</name>
    <name type="common">Greater wax moth</name>
    <dbReference type="NCBI Taxonomy" id="7137"/>
    <lineage>
        <taxon>Eukaryota</taxon>
        <taxon>Metazoa</taxon>
        <taxon>Ecdysozoa</taxon>
        <taxon>Arthropoda</taxon>
        <taxon>Hexapoda</taxon>
        <taxon>Insecta</taxon>
        <taxon>Pterygota</taxon>
        <taxon>Neoptera</taxon>
        <taxon>Endopterygota</taxon>
        <taxon>Lepidoptera</taxon>
        <taxon>Glossata</taxon>
        <taxon>Ditrysia</taxon>
        <taxon>Pyraloidea</taxon>
        <taxon>Pyralidae</taxon>
        <taxon>Galleriinae</taxon>
        <taxon>Galleria</taxon>
    </lineage>
</organism>
<dbReference type="InterPro" id="IPR036236">
    <property type="entry name" value="Znf_C2H2_sf"/>
</dbReference>
<dbReference type="Proteomes" id="UP001652740">
    <property type="component" value="Unplaced"/>
</dbReference>
<protein>
    <submittedName>
        <fullName evidence="12">Zinc finger protein 184-like isoform X1</fullName>
    </submittedName>
</protein>
<feature type="binding site" evidence="8">
    <location>
        <position position="26"/>
    </location>
    <ligand>
        <name>Zn(2+)</name>
        <dbReference type="ChEBI" id="CHEBI:29105"/>
    </ligand>
</feature>
<keyword evidence="2 8" id="KW-0479">Metal-binding</keyword>
<feature type="domain" description="C2H2-type" evidence="9">
    <location>
        <begin position="248"/>
        <end position="271"/>
    </location>
</feature>
<evidence type="ECO:0000256" key="3">
    <source>
        <dbReference type="ARBA" id="ARBA00022737"/>
    </source>
</evidence>
<evidence type="ECO:0000256" key="4">
    <source>
        <dbReference type="ARBA" id="ARBA00022771"/>
    </source>
</evidence>
<keyword evidence="5 8" id="KW-0862">Zinc</keyword>
<evidence type="ECO:0000256" key="1">
    <source>
        <dbReference type="ARBA" id="ARBA00004123"/>
    </source>
</evidence>
<keyword evidence="6" id="KW-0539">Nucleus</keyword>
<evidence type="ECO:0000259" key="10">
    <source>
        <dbReference type="PROSITE" id="PS51915"/>
    </source>
</evidence>
<evidence type="ECO:0000259" key="9">
    <source>
        <dbReference type="PROSITE" id="PS50157"/>
    </source>
</evidence>
<evidence type="ECO:0000313" key="12">
    <source>
        <dbReference type="RefSeq" id="XP_052755533.1"/>
    </source>
</evidence>
<feature type="binding site" evidence="8">
    <location>
        <position position="77"/>
    </location>
    <ligand>
        <name>Zn(2+)</name>
        <dbReference type="ChEBI" id="CHEBI:29105"/>
    </ligand>
</feature>
<dbReference type="PROSITE" id="PS00028">
    <property type="entry name" value="ZINC_FINGER_C2H2_1"/>
    <property type="match status" value="6"/>
</dbReference>
<feature type="domain" description="C2H2-type" evidence="9">
    <location>
        <begin position="220"/>
        <end position="244"/>
    </location>
</feature>
<keyword evidence="11" id="KW-1185">Reference proteome</keyword>
<name>A0ABM3MW02_GALME</name>
<feature type="domain" description="C2H2-type" evidence="9">
    <location>
        <begin position="393"/>
        <end position="420"/>
    </location>
</feature>
<feature type="domain" description="C2H2-type" evidence="9">
    <location>
        <begin position="337"/>
        <end position="365"/>
    </location>
</feature>
<gene>
    <name evidence="12" type="primary">LOC116413154</name>
</gene>
<evidence type="ECO:0000256" key="8">
    <source>
        <dbReference type="PROSITE-ProRule" id="PRU01263"/>
    </source>
</evidence>
<dbReference type="PROSITE" id="PS51915">
    <property type="entry name" value="ZAD"/>
    <property type="match status" value="1"/>
</dbReference>
<feature type="domain" description="ZAD" evidence="10">
    <location>
        <begin position="21"/>
        <end position="101"/>
    </location>
</feature>
<feature type="binding site" evidence="8">
    <location>
        <position position="23"/>
    </location>
    <ligand>
        <name>Zn(2+)</name>
        <dbReference type="ChEBI" id="CHEBI:29105"/>
    </ligand>
</feature>
<dbReference type="PROSITE" id="PS50157">
    <property type="entry name" value="ZINC_FINGER_C2H2_2"/>
    <property type="match status" value="8"/>
</dbReference>
<dbReference type="SUPFAM" id="SSF57667">
    <property type="entry name" value="beta-beta-alpha zinc fingers"/>
    <property type="match status" value="2"/>
</dbReference>
<dbReference type="InterPro" id="IPR012934">
    <property type="entry name" value="Znf_AD"/>
</dbReference>
<feature type="domain" description="C2H2-type" evidence="9">
    <location>
        <begin position="164"/>
        <end position="193"/>
    </location>
</feature>
<dbReference type="RefSeq" id="XP_052755533.1">
    <property type="nucleotide sequence ID" value="XM_052899573.1"/>
</dbReference>
<evidence type="ECO:0000256" key="7">
    <source>
        <dbReference type="PROSITE-ProRule" id="PRU00042"/>
    </source>
</evidence>
<feature type="domain" description="C2H2-type" evidence="9">
    <location>
        <begin position="421"/>
        <end position="449"/>
    </location>
</feature>
<feature type="domain" description="C2H2-type" evidence="9">
    <location>
        <begin position="452"/>
        <end position="480"/>
    </location>
</feature>
<evidence type="ECO:0000256" key="6">
    <source>
        <dbReference type="ARBA" id="ARBA00023242"/>
    </source>
</evidence>
<sequence length="522" mass="58520">MTREVDIKALVSHIVRGDGMDKCRICMGDTTEGQVFLGDTVMTDGDKPVTLAELLETITGVEVVCDGDLPSGLCLSCSSSAFVAGNFRTLCQQAAKHWDATLALLQNIPNADDAPTVFVVIGKDEMTLVDVDEQGIESAKLAAHRLTAQLKPKAGTNRNTVKTFRCQCPTCGKKFLYAQHLFQHLKESTDLKRACYICAEVMSRDDLVAHLSKVHNKKPYKCKQCPALFWSEPQFTSHLKQAHAPGACTCGDCGRNFQSSHAYHAHLSVHAVKTCPGCDQSFRNQTCYLHHVKKCCNLDKNRKDTHHTKHKVTVEVKNRKSEKRKRVGLRGSASNECICDYCGKTFAGKKFVGAHIQIVHMKNTHRPCIYCGKFLAAAHMTEHVKTHELVRSYKCNCCGIVLRSRLGYIQHMRLHTGEKPYACSYCNETFSASSRRSEHVRKVHKCQKVLRHGCDFCPARFNLPYRLRKHVATAHSSEAGAQVQFECSECHEKFGSCRGLLHHSRKHQHKVAPPNEEYNIQV</sequence>
<comment type="subcellular location">
    <subcellularLocation>
        <location evidence="1">Nucleus</location>
    </subcellularLocation>
</comment>
<dbReference type="InterPro" id="IPR013087">
    <property type="entry name" value="Znf_C2H2_type"/>
</dbReference>
<evidence type="ECO:0000256" key="2">
    <source>
        <dbReference type="ARBA" id="ARBA00022723"/>
    </source>
</evidence>
<feature type="domain" description="C2H2-type" evidence="9">
    <location>
        <begin position="485"/>
        <end position="514"/>
    </location>
</feature>
<dbReference type="Pfam" id="PF07776">
    <property type="entry name" value="zf-AD"/>
    <property type="match status" value="1"/>
</dbReference>
<dbReference type="SMART" id="SM00355">
    <property type="entry name" value="ZnF_C2H2"/>
    <property type="match status" value="11"/>
</dbReference>